<gene>
    <name evidence="5" type="ORF">P8935_13315</name>
</gene>
<protein>
    <submittedName>
        <fullName evidence="5">Glycoside hydrolase family 3 C-terminal domain-containing protein</fullName>
    </submittedName>
</protein>
<dbReference type="SUPFAM" id="SSF56988">
    <property type="entry name" value="Anthrax protective antigen"/>
    <property type="match status" value="1"/>
</dbReference>
<evidence type="ECO:0000256" key="2">
    <source>
        <dbReference type="ARBA" id="ARBA00022801"/>
    </source>
</evidence>
<evidence type="ECO:0000256" key="1">
    <source>
        <dbReference type="ARBA" id="ARBA00005336"/>
    </source>
</evidence>
<name>A0AAU7DDZ2_9BACT</name>
<dbReference type="InterPro" id="IPR026891">
    <property type="entry name" value="Fn3-like"/>
</dbReference>
<accession>A0AAU7DDZ2</accession>
<dbReference type="Gene3D" id="3.20.20.300">
    <property type="entry name" value="Glycoside hydrolase, family 3, N-terminal domain"/>
    <property type="match status" value="1"/>
</dbReference>
<dbReference type="Pfam" id="PF14310">
    <property type="entry name" value="Fn3-like"/>
    <property type="match status" value="1"/>
</dbReference>
<dbReference type="Pfam" id="PF00933">
    <property type="entry name" value="Glyco_hydro_3"/>
    <property type="match status" value="1"/>
</dbReference>
<dbReference type="Pfam" id="PF01915">
    <property type="entry name" value="Glyco_hydro_3_C"/>
    <property type="match status" value="1"/>
</dbReference>
<sequence length="916" mass="98494">MHQLHTGSFQISRLIIRGLAATALFATATTFALAQSVPVVTGDARVDKLLSQMTLEEKLTLIHGTKEDPSVYQGQAGYLAGIPRLHIPGLRFADGPPGVLTRHPSQGETATMGVAATFSIKDAEDNGLVIGREARALGIDVALQPFVNIDRDLEFGRGYNTFGEDPFLTSEMAVGEVKGIQSQHVMAQIKHYVGYDSDAGSTFIDDQTLHEVYVAPFDAAIRRADVSSIMCSYNRLNGTFACGNKDSLTTILRDQIGFKGFVTSDWGAVHAVSFINAGLDMEMPGGQPGPMGSMIPSFFDSLQPPPPPPHRDAKETAELNESMFGGHIPEEPAPVRGLGGDFGVKLDPKKMPEALKDGSVTEATVTRAAGRVLYEIVHFGYLDGKSKHDFTTQSIEANAKIIEKTGEDAAVLLKNEGSVLPLKHDELDSVVLIGPTASQVDSIGINGERSVGLPDRQIGPLDAMKRISGNSDIGFAVDDDMTGTTIPATAFSHEGKPGLQRAIVSTSGTSASAATQTDPQLDFTVKGGNPLPPNSVVMWKGTLTPPHAGTYWIYLQAMGTNARISLDGKRLASTGAFQGGVHGDILQANQDNAIPTTDRLDNVRRAIELTAGPHAIEVTTSPDSSNQPVQVRLNWYTPEQRKADHEHAIAAAKNAKVAVVFLWTRLEPVFGLPGEQNKLVEEIAAVNPNTVVVLNTSQPVALPWVDKVKAVLEMWWPGDEGGWSTANILLGKTSPAGRLPVTWGKSLTDYPATDPKHPERSKKGVDHKTTYSEGVNVGYRWFDKENIEPLFAFGHGLSYTAFEYSALNVVKSSDGGINIKVSIKNTGSAASDEVPQVYLSAPGEVPEGVQFPVRSLVAFDRIHLSAGESKTVSFQVAPRQLQYWSTKDQKWATPTGKRTVSVGASSRDLRLNQTID</sequence>
<proteinExistence type="inferred from homology"/>
<dbReference type="SUPFAM" id="SSF51445">
    <property type="entry name" value="(Trans)glycosidases"/>
    <property type="match status" value="1"/>
</dbReference>
<dbReference type="PRINTS" id="PR00133">
    <property type="entry name" value="GLHYDRLASE3"/>
</dbReference>
<dbReference type="SMART" id="SM01217">
    <property type="entry name" value="Fn3_like"/>
    <property type="match status" value="1"/>
</dbReference>
<dbReference type="PANTHER" id="PTHR42715:SF10">
    <property type="entry name" value="BETA-GLUCOSIDASE"/>
    <property type="match status" value="1"/>
</dbReference>
<dbReference type="InterPro" id="IPR036962">
    <property type="entry name" value="Glyco_hydro_3_N_sf"/>
</dbReference>
<dbReference type="SUPFAM" id="SSF52279">
    <property type="entry name" value="Beta-D-glucan exohydrolase, C-terminal domain"/>
    <property type="match status" value="1"/>
</dbReference>
<dbReference type="Gene3D" id="2.60.40.10">
    <property type="entry name" value="Immunoglobulins"/>
    <property type="match status" value="1"/>
</dbReference>
<feature type="domain" description="PA14" evidence="4">
    <location>
        <begin position="494"/>
        <end position="653"/>
    </location>
</feature>
<dbReference type="InterPro" id="IPR036881">
    <property type="entry name" value="Glyco_hydro_3_C_sf"/>
</dbReference>
<dbReference type="Gene3D" id="3.40.50.1700">
    <property type="entry name" value="Glycoside hydrolase family 3 C-terminal domain"/>
    <property type="match status" value="2"/>
</dbReference>
<organism evidence="5">
    <name type="scientific">Telmatobacter sp. DSM 110680</name>
    <dbReference type="NCBI Taxonomy" id="3036704"/>
    <lineage>
        <taxon>Bacteria</taxon>
        <taxon>Pseudomonadati</taxon>
        <taxon>Acidobacteriota</taxon>
        <taxon>Terriglobia</taxon>
        <taxon>Terriglobales</taxon>
        <taxon>Acidobacteriaceae</taxon>
        <taxon>Telmatobacter</taxon>
    </lineage>
</organism>
<keyword evidence="3" id="KW-0732">Signal</keyword>
<evidence type="ECO:0000259" key="4">
    <source>
        <dbReference type="PROSITE" id="PS51820"/>
    </source>
</evidence>
<evidence type="ECO:0000256" key="3">
    <source>
        <dbReference type="SAM" id="SignalP"/>
    </source>
</evidence>
<dbReference type="PROSITE" id="PS51820">
    <property type="entry name" value="PA14"/>
    <property type="match status" value="1"/>
</dbReference>
<dbReference type="GO" id="GO:0004553">
    <property type="term" value="F:hydrolase activity, hydrolyzing O-glycosyl compounds"/>
    <property type="evidence" value="ECO:0007669"/>
    <property type="project" value="InterPro"/>
</dbReference>
<dbReference type="GO" id="GO:0005975">
    <property type="term" value="P:carbohydrate metabolic process"/>
    <property type="evidence" value="ECO:0007669"/>
    <property type="project" value="InterPro"/>
</dbReference>
<dbReference type="InterPro" id="IPR050288">
    <property type="entry name" value="Cellulose_deg_GH3"/>
</dbReference>
<dbReference type="RefSeq" id="WP_348260782.1">
    <property type="nucleotide sequence ID" value="NZ_CP121196.1"/>
</dbReference>
<dbReference type="EMBL" id="CP121196">
    <property type="protein sequence ID" value="XBH15549.1"/>
    <property type="molecule type" value="Genomic_DNA"/>
</dbReference>
<keyword evidence="2 5" id="KW-0378">Hydrolase</keyword>
<dbReference type="InterPro" id="IPR001764">
    <property type="entry name" value="Glyco_hydro_3_N"/>
</dbReference>
<comment type="similarity">
    <text evidence="1">Belongs to the glycosyl hydrolase 3 family.</text>
</comment>
<dbReference type="InterPro" id="IPR013783">
    <property type="entry name" value="Ig-like_fold"/>
</dbReference>
<evidence type="ECO:0000313" key="5">
    <source>
        <dbReference type="EMBL" id="XBH15549.1"/>
    </source>
</evidence>
<dbReference type="InterPro" id="IPR037524">
    <property type="entry name" value="PA14/GLEYA"/>
</dbReference>
<feature type="chain" id="PRO_5043470369" evidence="3">
    <location>
        <begin position="35"/>
        <end position="916"/>
    </location>
</feature>
<reference evidence="5" key="1">
    <citation type="submission" date="2023-03" db="EMBL/GenBank/DDBJ databases">
        <title>Edaphobacter sp.</title>
        <authorList>
            <person name="Huber K.J."/>
            <person name="Papendorf J."/>
            <person name="Pilke C."/>
            <person name="Bunk B."/>
            <person name="Sproeer C."/>
            <person name="Pester M."/>
        </authorList>
    </citation>
    <scope>NUCLEOTIDE SEQUENCE</scope>
    <source>
        <strain evidence="5">DSM 110680</strain>
    </source>
</reference>
<dbReference type="PANTHER" id="PTHR42715">
    <property type="entry name" value="BETA-GLUCOSIDASE"/>
    <property type="match status" value="1"/>
</dbReference>
<dbReference type="AlphaFoldDB" id="A0AAU7DDZ2"/>
<dbReference type="InterPro" id="IPR002772">
    <property type="entry name" value="Glyco_hydro_3_C"/>
</dbReference>
<dbReference type="InterPro" id="IPR017853">
    <property type="entry name" value="GH"/>
</dbReference>
<feature type="signal peptide" evidence="3">
    <location>
        <begin position="1"/>
        <end position="34"/>
    </location>
</feature>